<sequence length="325" mass="36776">MSSSTYQSELIRVEGLWFPHADLILRAENSLFRVYSGILEARSSVFRDMVAFPQPSQPESGENVLDGHPVVRLHDLANEVEVFLRAVFDSNFFERSPTPVDFHAVIGVLRLAHKYDVPYLRRRALSHLDSMYPANLNDFRDINTGFTQHHIECEDHGDPIASLTAIRAASEVGALWLIPAAGYRLAYDWDAMNEAIPRLQPHELKIYPRAQAEFIRATAVTHQFLTNLPSASCGSDACRQLVSRAYTGLANWHRNRFDCDPLGGWVFDFMERDGSANLCDACYDTAHMQFQSAQQQFWDALPAVFGLPEWDDLLKSKREALDGTT</sequence>
<dbReference type="InterPro" id="IPR011333">
    <property type="entry name" value="SKP1/BTB/POZ_sf"/>
</dbReference>
<accession>A0AAV9ZS90</accession>
<dbReference type="SUPFAM" id="SSF54695">
    <property type="entry name" value="POZ domain"/>
    <property type="match status" value="1"/>
</dbReference>
<reference evidence="1 2" key="1">
    <citation type="journal article" date="2024" name="J Genomics">
        <title>Draft genome sequencing and assembly of Favolaschia claudopus CIRM-BRFM 2984 isolated from oak limbs.</title>
        <authorList>
            <person name="Navarro D."/>
            <person name="Drula E."/>
            <person name="Chaduli D."/>
            <person name="Cazenave R."/>
            <person name="Ahrendt S."/>
            <person name="Wang J."/>
            <person name="Lipzen A."/>
            <person name="Daum C."/>
            <person name="Barry K."/>
            <person name="Grigoriev I.V."/>
            <person name="Favel A."/>
            <person name="Rosso M.N."/>
            <person name="Martin F."/>
        </authorList>
    </citation>
    <scope>NUCLEOTIDE SEQUENCE [LARGE SCALE GENOMIC DNA]</scope>
    <source>
        <strain evidence="1 2">CIRM-BRFM 2984</strain>
    </source>
</reference>
<dbReference type="AlphaFoldDB" id="A0AAV9ZS90"/>
<protein>
    <submittedName>
        <fullName evidence="1">BTB domain-containing protein</fullName>
    </submittedName>
</protein>
<gene>
    <name evidence="1" type="ORF">R3P38DRAFT_228640</name>
</gene>
<proteinExistence type="predicted"/>
<evidence type="ECO:0000313" key="2">
    <source>
        <dbReference type="Proteomes" id="UP001362999"/>
    </source>
</evidence>
<organism evidence="1 2">
    <name type="scientific">Favolaschia claudopus</name>
    <dbReference type="NCBI Taxonomy" id="2862362"/>
    <lineage>
        <taxon>Eukaryota</taxon>
        <taxon>Fungi</taxon>
        <taxon>Dikarya</taxon>
        <taxon>Basidiomycota</taxon>
        <taxon>Agaricomycotina</taxon>
        <taxon>Agaricomycetes</taxon>
        <taxon>Agaricomycetidae</taxon>
        <taxon>Agaricales</taxon>
        <taxon>Marasmiineae</taxon>
        <taxon>Mycenaceae</taxon>
        <taxon>Favolaschia</taxon>
    </lineage>
</organism>
<comment type="caution">
    <text evidence="1">The sequence shown here is derived from an EMBL/GenBank/DDBJ whole genome shotgun (WGS) entry which is preliminary data.</text>
</comment>
<name>A0AAV9ZS90_9AGAR</name>
<dbReference type="Gene3D" id="3.30.710.10">
    <property type="entry name" value="Potassium Channel Kv1.1, Chain A"/>
    <property type="match status" value="1"/>
</dbReference>
<dbReference type="CDD" id="cd18186">
    <property type="entry name" value="BTB_POZ_ZBTB_KLHL-like"/>
    <property type="match status" value="1"/>
</dbReference>
<dbReference type="Proteomes" id="UP001362999">
    <property type="component" value="Unassembled WGS sequence"/>
</dbReference>
<evidence type="ECO:0000313" key="1">
    <source>
        <dbReference type="EMBL" id="KAK6991783.1"/>
    </source>
</evidence>
<keyword evidence="2" id="KW-1185">Reference proteome</keyword>
<dbReference type="EMBL" id="JAWWNJ010000115">
    <property type="protein sequence ID" value="KAK6991783.1"/>
    <property type="molecule type" value="Genomic_DNA"/>
</dbReference>